<name>A0A8S4QVL8_9NEOP</name>
<evidence type="ECO:0000256" key="1">
    <source>
        <dbReference type="SAM" id="MobiDB-lite"/>
    </source>
</evidence>
<organism evidence="2 3">
    <name type="scientific">Pararge aegeria aegeria</name>
    <dbReference type="NCBI Taxonomy" id="348720"/>
    <lineage>
        <taxon>Eukaryota</taxon>
        <taxon>Metazoa</taxon>
        <taxon>Ecdysozoa</taxon>
        <taxon>Arthropoda</taxon>
        <taxon>Hexapoda</taxon>
        <taxon>Insecta</taxon>
        <taxon>Pterygota</taxon>
        <taxon>Neoptera</taxon>
        <taxon>Endopterygota</taxon>
        <taxon>Lepidoptera</taxon>
        <taxon>Glossata</taxon>
        <taxon>Ditrysia</taxon>
        <taxon>Papilionoidea</taxon>
        <taxon>Nymphalidae</taxon>
        <taxon>Satyrinae</taxon>
        <taxon>Satyrini</taxon>
        <taxon>Parargina</taxon>
        <taxon>Pararge</taxon>
    </lineage>
</organism>
<dbReference type="AlphaFoldDB" id="A0A8S4QVL8"/>
<feature type="compositionally biased region" description="Basic and acidic residues" evidence="1">
    <location>
        <begin position="8"/>
        <end position="26"/>
    </location>
</feature>
<proteinExistence type="predicted"/>
<sequence>MAHAGTEGNERAEQLEKEAALKKKTDPTTTPVLYHLSRKTSEKNLLRTGNTDLVTVKWQQAQTLSSHSRCRESIQNSSNY</sequence>
<keyword evidence="3" id="KW-1185">Reference proteome</keyword>
<evidence type="ECO:0000313" key="2">
    <source>
        <dbReference type="EMBL" id="CAH2220051.1"/>
    </source>
</evidence>
<reference evidence="2" key="1">
    <citation type="submission" date="2022-03" db="EMBL/GenBank/DDBJ databases">
        <authorList>
            <person name="Lindestad O."/>
        </authorList>
    </citation>
    <scope>NUCLEOTIDE SEQUENCE</scope>
</reference>
<protein>
    <submittedName>
        <fullName evidence="2">Jg994 protein</fullName>
    </submittedName>
</protein>
<comment type="caution">
    <text evidence="2">The sequence shown here is derived from an EMBL/GenBank/DDBJ whole genome shotgun (WGS) entry which is preliminary data.</text>
</comment>
<gene>
    <name evidence="2" type="primary">jg994</name>
    <name evidence="2" type="ORF">PAEG_LOCUS6552</name>
</gene>
<feature type="region of interest" description="Disordered" evidence="1">
    <location>
        <begin position="1"/>
        <end position="30"/>
    </location>
</feature>
<dbReference type="Proteomes" id="UP000838756">
    <property type="component" value="Unassembled WGS sequence"/>
</dbReference>
<dbReference type="EMBL" id="CAKXAJ010020041">
    <property type="protein sequence ID" value="CAH2220051.1"/>
    <property type="molecule type" value="Genomic_DNA"/>
</dbReference>
<accession>A0A8S4QVL8</accession>
<evidence type="ECO:0000313" key="3">
    <source>
        <dbReference type="Proteomes" id="UP000838756"/>
    </source>
</evidence>
<feature type="region of interest" description="Disordered" evidence="1">
    <location>
        <begin position="60"/>
        <end position="80"/>
    </location>
</feature>